<dbReference type="EMBL" id="JBHTOI010000043">
    <property type="protein sequence ID" value="MFD1418586.1"/>
    <property type="molecule type" value="Genomic_DNA"/>
</dbReference>
<organism evidence="2 3">
    <name type="scientific">Companilactobacillus keshanensis</name>
    <dbReference type="NCBI Taxonomy" id="2486003"/>
    <lineage>
        <taxon>Bacteria</taxon>
        <taxon>Bacillati</taxon>
        <taxon>Bacillota</taxon>
        <taxon>Bacilli</taxon>
        <taxon>Lactobacillales</taxon>
        <taxon>Lactobacillaceae</taxon>
        <taxon>Companilactobacillus</taxon>
    </lineage>
</organism>
<keyword evidence="1" id="KW-0472">Membrane</keyword>
<keyword evidence="1" id="KW-1133">Transmembrane helix</keyword>
<proteinExistence type="predicted"/>
<evidence type="ECO:0000256" key="1">
    <source>
        <dbReference type="SAM" id="Phobius"/>
    </source>
</evidence>
<accession>A0ABW4BTN8</accession>
<reference evidence="3" key="1">
    <citation type="journal article" date="2019" name="Int. J. Syst. Evol. Microbiol.">
        <title>The Global Catalogue of Microorganisms (GCM) 10K type strain sequencing project: providing services to taxonomists for standard genome sequencing and annotation.</title>
        <authorList>
            <consortium name="The Broad Institute Genomics Platform"/>
            <consortium name="The Broad Institute Genome Sequencing Center for Infectious Disease"/>
            <person name="Wu L."/>
            <person name="Ma J."/>
        </authorList>
    </citation>
    <scope>NUCLEOTIDE SEQUENCE [LARGE SCALE GENOMIC DNA]</scope>
    <source>
        <strain evidence="3">CCM 8936</strain>
    </source>
</reference>
<dbReference type="Proteomes" id="UP001597251">
    <property type="component" value="Unassembled WGS sequence"/>
</dbReference>
<name>A0ABW4BTN8_9LACO</name>
<keyword evidence="3" id="KW-1185">Reference proteome</keyword>
<gene>
    <name evidence="2" type="ORF">ACFQ42_07525</name>
</gene>
<dbReference type="RefSeq" id="WP_125676935.1">
    <property type="nucleotide sequence ID" value="NZ_JBHTOI010000043.1"/>
</dbReference>
<evidence type="ECO:0000313" key="3">
    <source>
        <dbReference type="Proteomes" id="UP001597251"/>
    </source>
</evidence>
<protein>
    <submittedName>
        <fullName evidence="2">SLAP domain-containing protein</fullName>
    </submittedName>
</protein>
<feature type="transmembrane region" description="Helical" evidence="1">
    <location>
        <begin position="12"/>
        <end position="34"/>
    </location>
</feature>
<comment type="caution">
    <text evidence="2">The sequence shown here is derived from an EMBL/GenBank/DDBJ whole genome shotgun (WGS) entry which is preliminary data.</text>
</comment>
<keyword evidence="1" id="KW-0812">Transmembrane</keyword>
<sequence>MNLKYFTHRINSEWILVSILTMVGGLILPGSMLINVRASDSVNSAVIEKQANYTINYLDADTKKVIGSRTGNAAVGSFVTIPEIKVAGYSSKFSENNVFKLTNENEQTITVTMKAVADTHFILLEREANEDDIKRTKFDIKANDPDNQKIIAENLNKLQRGRRISFVNSWVGNVGFNDLPYLKGMEDDTAEEIFQKIFDEQGNNEDLSNNDHIAEVVFNYLPLDTPHEEHYIAKGGYLDGQLIFVDKVNTYPTVNASGIGVKDAVSGYSTENVDQDDISYNRKRKILTYKVPPVKDASFVFNELDKNGKPLKNFKITVKANSKIDINDKFFSKLFLNRKVILDKTFYRIFSSEGEIGEMYLSQLNYKFAEDLSLKSVISQIIKNMYLGNIVPEELSDERIEYNIYLEDDSNQSVKPKPSPVTNKPIEIIKNIATATQNVRLYDKNGKLITNRELSSNTKWKNVLGIYINKELCYQISADEYVKSKDVYVYTDTDTSKIKVKSSQGNNLVDHLGTDLDRDLRPLSEWKTDLIASIKDKKYYRVSTDEFIELAKVLII</sequence>
<evidence type="ECO:0000313" key="2">
    <source>
        <dbReference type="EMBL" id="MFD1418586.1"/>
    </source>
</evidence>